<dbReference type="PRINTS" id="PR00598">
    <property type="entry name" value="HTHMARR"/>
</dbReference>
<dbReference type="GO" id="GO:0003700">
    <property type="term" value="F:DNA-binding transcription factor activity"/>
    <property type="evidence" value="ECO:0007669"/>
    <property type="project" value="InterPro"/>
</dbReference>
<evidence type="ECO:0000313" key="9">
    <source>
        <dbReference type="EMBL" id="KRM74499.1"/>
    </source>
</evidence>
<dbReference type="InterPro" id="IPR055166">
    <property type="entry name" value="Transc_reg_Sar_Rot_HTH"/>
</dbReference>
<evidence type="ECO:0000256" key="6">
    <source>
        <dbReference type="ARBA" id="ARBA00047188"/>
    </source>
</evidence>
<name>A0A0R2BFU5_SECCO</name>
<dbReference type="Gene3D" id="1.10.10.10">
    <property type="entry name" value="Winged helix-like DNA-binding domain superfamily/Winged helix DNA-binding domain"/>
    <property type="match status" value="1"/>
</dbReference>
<dbReference type="GO" id="GO:0005737">
    <property type="term" value="C:cytoplasm"/>
    <property type="evidence" value="ECO:0007669"/>
    <property type="project" value="UniProtKB-SubCell"/>
</dbReference>
<keyword evidence="4" id="KW-0804">Transcription</keyword>
<evidence type="ECO:0000256" key="4">
    <source>
        <dbReference type="ARBA" id="ARBA00023163"/>
    </source>
</evidence>
<evidence type="ECO:0000256" key="7">
    <source>
        <dbReference type="ARBA" id="ARBA00047207"/>
    </source>
</evidence>
<comment type="subcellular location">
    <subcellularLocation>
        <location evidence="1">Cytoplasm</location>
    </subcellularLocation>
</comment>
<dbReference type="RefSeq" id="WP_054762155.1">
    <property type="nucleotide sequence ID" value="NZ_AYYR01000078.1"/>
</dbReference>
<dbReference type="EMBL" id="AYYR01000078">
    <property type="protein sequence ID" value="KRM74499.1"/>
    <property type="molecule type" value="Genomic_DNA"/>
</dbReference>
<dbReference type="InterPro" id="IPR036388">
    <property type="entry name" value="WH-like_DNA-bd_sf"/>
</dbReference>
<proteinExistence type="inferred from homology"/>
<dbReference type="InterPro" id="IPR000835">
    <property type="entry name" value="HTH_MarR-typ"/>
</dbReference>
<sequence length="148" mass="17144">MNDDIQLTSLLCFSVYNMNRLFNRFYQQALAPFGLTYAQYLVLMSLWERDNQTLHELGDELKLNSNTLTPLLKRLENNGWLTRVHPENDRRQLIVSLSDKGRSEKDAIFQALADCIAKYKLSPEQYKQALTLNNDLIQAFEDGLAVKD</sequence>
<keyword evidence="3" id="KW-0238">DNA-binding</keyword>
<reference evidence="9 10" key="1">
    <citation type="journal article" date="2015" name="Genome Announc.">
        <title>Expanding the biotechnology potential of lactobacilli through comparative genomics of 213 strains and associated genera.</title>
        <authorList>
            <person name="Sun Z."/>
            <person name="Harris H.M."/>
            <person name="McCann A."/>
            <person name="Guo C."/>
            <person name="Argimon S."/>
            <person name="Zhang W."/>
            <person name="Yang X."/>
            <person name="Jeffery I.B."/>
            <person name="Cooney J.C."/>
            <person name="Kagawa T.F."/>
            <person name="Liu W."/>
            <person name="Song Y."/>
            <person name="Salvetti E."/>
            <person name="Wrobel A."/>
            <person name="Rasinkangas P."/>
            <person name="Parkhill J."/>
            <person name="Rea M.C."/>
            <person name="O'Sullivan O."/>
            <person name="Ritari J."/>
            <person name="Douillard F.P."/>
            <person name="Paul Ross R."/>
            <person name="Yang R."/>
            <person name="Briner A.E."/>
            <person name="Felis G.E."/>
            <person name="de Vos W.M."/>
            <person name="Barrangou R."/>
            <person name="Klaenhammer T.R."/>
            <person name="Caufield P.W."/>
            <person name="Cui Y."/>
            <person name="Zhang H."/>
            <person name="O'Toole P.W."/>
        </authorList>
    </citation>
    <scope>NUCLEOTIDE SEQUENCE [LARGE SCALE GENOMIC DNA]</scope>
    <source>
        <strain evidence="9 10">DSM 20515</strain>
    </source>
</reference>
<dbReference type="SUPFAM" id="SSF46785">
    <property type="entry name" value="Winged helix' DNA-binding domain"/>
    <property type="match status" value="1"/>
</dbReference>
<evidence type="ECO:0000256" key="2">
    <source>
        <dbReference type="ARBA" id="ARBA00023015"/>
    </source>
</evidence>
<dbReference type="PANTHER" id="PTHR42756">
    <property type="entry name" value="TRANSCRIPTIONAL REGULATOR, MARR"/>
    <property type="match status" value="1"/>
</dbReference>
<feature type="domain" description="HTH marR-type" evidence="8">
    <location>
        <begin position="8"/>
        <end position="138"/>
    </location>
</feature>
<dbReference type="GO" id="GO:0003677">
    <property type="term" value="F:DNA binding"/>
    <property type="evidence" value="ECO:0007669"/>
    <property type="project" value="UniProtKB-KW"/>
</dbReference>
<keyword evidence="2" id="KW-0805">Transcription regulation</keyword>
<comment type="caution">
    <text evidence="9">The sequence shown here is derived from an EMBL/GenBank/DDBJ whole genome shotgun (WGS) entry which is preliminary data.</text>
</comment>
<dbReference type="Pfam" id="PF22381">
    <property type="entry name" value="Staph_reg_Sar_Rot"/>
    <property type="match status" value="1"/>
</dbReference>
<evidence type="ECO:0000313" key="10">
    <source>
        <dbReference type="Proteomes" id="UP000051845"/>
    </source>
</evidence>
<accession>A0A0R2BFU5</accession>
<organism evidence="9 10">
    <name type="scientific">Secundilactobacillus collinoides DSM 20515 = JCM 1123</name>
    <dbReference type="NCBI Taxonomy" id="1423733"/>
    <lineage>
        <taxon>Bacteria</taxon>
        <taxon>Bacillati</taxon>
        <taxon>Bacillota</taxon>
        <taxon>Bacilli</taxon>
        <taxon>Lactobacillales</taxon>
        <taxon>Lactobacillaceae</taxon>
        <taxon>Secundilactobacillus</taxon>
    </lineage>
</organism>
<evidence type="ECO:0000256" key="1">
    <source>
        <dbReference type="ARBA" id="ARBA00004496"/>
    </source>
</evidence>
<dbReference type="SMART" id="SM00347">
    <property type="entry name" value="HTH_MARR"/>
    <property type="match status" value="1"/>
</dbReference>
<dbReference type="InterPro" id="IPR036390">
    <property type="entry name" value="WH_DNA-bd_sf"/>
</dbReference>
<comment type="similarity">
    <text evidence="5">Belongs to the SarZ family.</text>
</comment>
<dbReference type="PROSITE" id="PS50995">
    <property type="entry name" value="HTH_MARR_2"/>
    <property type="match status" value="1"/>
</dbReference>
<gene>
    <name evidence="9" type="ORF">FC82_GL000128</name>
</gene>
<evidence type="ECO:0000259" key="8">
    <source>
        <dbReference type="PROSITE" id="PS50995"/>
    </source>
</evidence>
<dbReference type="Proteomes" id="UP000051845">
    <property type="component" value="Unassembled WGS sequence"/>
</dbReference>
<protein>
    <recommendedName>
        <fullName evidence="6">HTH-type transcriptional regulator SarZ</fullName>
    </recommendedName>
    <alternativeName>
        <fullName evidence="7">Staphylococcal accessory regulator Z</fullName>
    </alternativeName>
</protein>
<dbReference type="PATRIC" id="fig|1423733.4.peg.137"/>
<dbReference type="STRING" id="33960.TY91_15960"/>
<dbReference type="AlphaFoldDB" id="A0A0R2BFU5"/>
<dbReference type="PANTHER" id="PTHR42756:SF1">
    <property type="entry name" value="TRANSCRIPTIONAL REPRESSOR OF EMRAB OPERON"/>
    <property type="match status" value="1"/>
</dbReference>
<evidence type="ECO:0000256" key="3">
    <source>
        <dbReference type="ARBA" id="ARBA00023125"/>
    </source>
</evidence>
<evidence type="ECO:0000256" key="5">
    <source>
        <dbReference type="ARBA" id="ARBA00046337"/>
    </source>
</evidence>